<reference evidence="1 2" key="1">
    <citation type="journal article" date="2020" name="Phytopathology">
        <title>A high-quality genome resource of Botrytis fragariae, a new and rapidly spreading fungal pathogen causing strawberry gray mold in the U.S.A.</title>
        <authorList>
            <person name="Wu Y."/>
            <person name="Saski C.A."/>
            <person name="Schnabel G."/>
            <person name="Xiao S."/>
            <person name="Hu M."/>
        </authorList>
    </citation>
    <scope>NUCLEOTIDE SEQUENCE [LARGE SCALE GENOMIC DNA]</scope>
    <source>
        <strain evidence="1 2">BVB16</strain>
    </source>
</reference>
<dbReference type="EMBL" id="JABFCT010000010">
    <property type="protein sequence ID" value="KAF5872575.1"/>
    <property type="molecule type" value="Genomic_DNA"/>
</dbReference>
<dbReference type="GeneID" id="59260003"/>
<accession>A0A8H6ASF1</accession>
<dbReference type="AlphaFoldDB" id="A0A8H6ASF1"/>
<evidence type="ECO:0000313" key="1">
    <source>
        <dbReference type="EMBL" id="KAF5872575.1"/>
    </source>
</evidence>
<dbReference type="RefSeq" id="XP_037191521.1">
    <property type="nucleotide sequence ID" value="XM_037336311.1"/>
</dbReference>
<keyword evidence="2" id="KW-1185">Reference proteome</keyword>
<dbReference type="Proteomes" id="UP000531561">
    <property type="component" value="Unassembled WGS sequence"/>
</dbReference>
<comment type="caution">
    <text evidence="1">The sequence shown here is derived from an EMBL/GenBank/DDBJ whole genome shotgun (WGS) entry which is preliminary data.</text>
</comment>
<organism evidence="1 2">
    <name type="scientific">Botrytis fragariae</name>
    <dbReference type="NCBI Taxonomy" id="1964551"/>
    <lineage>
        <taxon>Eukaryota</taxon>
        <taxon>Fungi</taxon>
        <taxon>Dikarya</taxon>
        <taxon>Ascomycota</taxon>
        <taxon>Pezizomycotina</taxon>
        <taxon>Leotiomycetes</taxon>
        <taxon>Helotiales</taxon>
        <taxon>Sclerotiniaceae</taxon>
        <taxon>Botrytis</taxon>
    </lineage>
</organism>
<sequence length="51" mass="6029">MLPFMNRQTTQLMTIHGAQLYVFSFQLSQVPNSRPSFRYSHQKSRPRCLAK</sequence>
<evidence type="ECO:0000313" key="2">
    <source>
        <dbReference type="Proteomes" id="UP000531561"/>
    </source>
</evidence>
<name>A0A8H6ASF1_9HELO</name>
<proteinExistence type="predicted"/>
<protein>
    <submittedName>
        <fullName evidence="1">Uncharacterized protein</fullName>
    </submittedName>
</protein>
<gene>
    <name evidence="1" type="ORF">Bfra_005936</name>
</gene>